<proteinExistence type="predicted"/>
<protein>
    <submittedName>
        <fullName evidence="3">Zinc ribbon domain-containing protein</fullName>
    </submittedName>
</protein>
<evidence type="ECO:0000313" key="5">
    <source>
        <dbReference type="EMBL" id="HFJ54121.1"/>
    </source>
</evidence>
<evidence type="ECO:0000256" key="1">
    <source>
        <dbReference type="SAM" id="Phobius"/>
    </source>
</evidence>
<reference evidence="3" key="1">
    <citation type="journal article" date="2020" name="mSystems">
        <title>Genome- and Community-Level Interaction Insights into Carbon Utilization and Element Cycling Functions of Hydrothermarchaeota in Hydrothermal Sediment.</title>
        <authorList>
            <person name="Zhou Z."/>
            <person name="Liu Y."/>
            <person name="Xu W."/>
            <person name="Pan J."/>
            <person name="Luo Z.H."/>
            <person name="Li M."/>
        </authorList>
    </citation>
    <scope>NUCLEOTIDE SEQUENCE [LARGE SCALE GENOMIC DNA]</scope>
    <source>
        <strain evidence="4">SpSt-236</strain>
        <strain evidence="3">SpSt-265</strain>
        <strain evidence="5">SpSt-465</strain>
    </source>
</reference>
<keyword evidence="1" id="KW-1133">Transmembrane helix</keyword>
<dbReference type="EMBL" id="DSLG01000004">
    <property type="protein sequence ID" value="HEA87209.1"/>
    <property type="molecule type" value="Genomic_DNA"/>
</dbReference>
<accession>A0A7C1SR83</accession>
<feature type="transmembrane region" description="Helical" evidence="1">
    <location>
        <begin position="39"/>
        <end position="60"/>
    </location>
</feature>
<evidence type="ECO:0000259" key="2">
    <source>
        <dbReference type="Pfam" id="PF13248"/>
    </source>
</evidence>
<organism evidence="3">
    <name type="scientific">candidate division WOR-3 bacterium</name>
    <dbReference type="NCBI Taxonomy" id="2052148"/>
    <lineage>
        <taxon>Bacteria</taxon>
        <taxon>Bacteria division WOR-3</taxon>
    </lineage>
</organism>
<dbReference type="AlphaFoldDB" id="A0A7C1SR83"/>
<evidence type="ECO:0000313" key="4">
    <source>
        <dbReference type="EMBL" id="HEE17984.1"/>
    </source>
</evidence>
<comment type="caution">
    <text evidence="3">The sequence shown here is derived from an EMBL/GenBank/DDBJ whole genome shotgun (WGS) entry which is preliminary data.</text>
</comment>
<gene>
    <name evidence="4" type="ORF">ENP62_00325</name>
    <name evidence="3" type="ORF">ENP94_04270</name>
    <name evidence="5" type="ORF">ENS16_05475</name>
</gene>
<keyword evidence="1" id="KW-0812">Transmembrane</keyword>
<dbReference type="InterPro" id="IPR059113">
    <property type="entry name" value="Znf_ribbon"/>
</dbReference>
<feature type="domain" description="Putative zinc-ribbon" evidence="2">
    <location>
        <begin position="2"/>
        <end position="24"/>
    </location>
</feature>
<dbReference type="EMBL" id="DSTU01000007">
    <property type="protein sequence ID" value="HFJ54121.1"/>
    <property type="molecule type" value="Genomic_DNA"/>
</dbReference>
<dbReference type="EMBL" id="DSKA01000025">
    <property type="protein sequence ID" value="HEE17984.1"/>
    <property type="molecule type" value="Genomic_DNA"/>
</dbReference>
<dbReference type="Pfam" id="PF13248">
    <property type="entry name" value="Zn_ribbon_3"/>
    <property type="match status" value="1"/>
</dbReference>
<evidence type="ECO:0000313" key="3">
    <source>
        <dbReference type="EMBL" id="HEA87209.1"/>
    </source>
</evidence>
<sequence length="190" mass="21455">MRCPHCGEPVQPGQERCFACGEKLRVRRLHRGAGIDPRIIIFAGVLFIIALAGVLGVLLGGKRNQTASRKPVRIRPAVQIQDSLRRERTADSQRVRTGDEELARLRERVERVRVRYEKVRSQVLGDKPTPEQQSLMSQIQRELGTMNSRVAELGSGVSSARRTEVQAEIAEIERRLNKLISDFARAPKNR</sequence>
<name>A0A7C1SR83_UNCW3</name>
<keyword evidence="1" id="KW-0472">Membrane</keyword>